<comment type="caution">
    <text evidence="5">The sequence shown here is derived from an EMBL/GenBank/DDBJ whole genome shotgun (WGS) entry which is preliminary data.</text>
</comment>
<evidence type="ECO:0000256" key="4">
    <source>
        <dbReference type="SAM" id="SignalP"/>
    </source>
</evidence>
<keyword evidence="1 5" id="KW-0378">Hydrolase</keyword>
<evidence type="ECO:0000313" key="5">
    <source>
        <dbReference type="EMBL" id="MFC1414341.1"/>
    </source>
</evidence>
<protein>
    <submittedName>
        <fullName evidence="5">Hydrolase</fullName>
    </submittedName>
</protein>
<dbReference type="EMBL" id="JBHEZX010000023">
    <property type="protein sequence ID" value="MFC1414341.1"/>
    <property type="molecule type" value="Genomic_DNA"/>
</dbReference>
<dbReference type="RefSeq" id="WP_380517746.1">
    <property type="nucleotide sequence ID" value="NZ_JBHEZX010000023.1"/>
</dbReference>
<feature type="signal peptide" evidence="4">
    <location>
        <begin position="1"/>
        <end position="41"/>
    </location>
</feature>
<dbReference type="Gene3D" id="3.40.50.1820">
    <property type="entry name" value="alpha/beta hydrolase"/>
    <property type="match status" value="1"/>
</dbReference>
<dbReference type="Pfam" id="PF03403">
    <property type="entry name" value="PAF-AH_p_II"/>
    <property type="match status" value="1"/>
</dbReference>
<keyword evidence="2" id="KW-0442">Lipid degradation</keyword>
<feature type="chain" id="PRO_5047420257" evidence="4">
    <location>
        <begin position="42"/>
        <end position="445"/>
    </location>
</feature>
<accession>A0ABV6VKY1</accession>
<dbReference type="PANTHER" id="PTHR10272:SF0">
    <property type="entry name" value="PLATELET-ACTIVATING FACTOR ACETYLHYDROLASE"/>
    <property type="match status" value="1"/>
</dbReference>
<reference evidence="5 6" key="1">
    <citation type="submission" date="2024-09" db="EMBL/GenBank/DDBJ databases">
        <authorList>
            <person name="Lee S.D."/>
        </authorList>
    </citation>
    <scope>NUCLEOTIDE SEQUENCE [LARGE SCALE GENOMIC DNA]</scope>
    <source>
        <strain evidence="5 6">N1-1</strain>
    </source>
</reference>
<evidence type="ECO:0000256" key="2">
    <source>
        <dbReference type="ARBA" id="ARBA00022963"/>
    </source>
</evidence>
<gene>
    <name evidence="5" type="ORF">ACEZDG_34270</name>
</gene>
<sequence length="445" mass="46389">MSSRTLTPRHSRRWAARAAAVGLVAAMAATAVPAVSFGAPAAGGGPHSTPVRGLTLPKPTGPHQVGIVDLHLVDAARPNPWTASPAYRELMASVYYPARDTAGRTRAAQFPAGTAAAFDQLNAGELGLPSGLVDWASTRTWAYREAPAATAPRGGFPVLLFSPGAGDPRGWDSTVAEDLASRGFVVVTIDPTYDASGVEFPGGRVETSVLPQLFAQAQQDGTVGDLLRKVVSVRADDATSVLDALGRIAAGHAPAGAALPAGLAGSLDLGRVGMYGQSAGGSTAAQAMYQDRRIKAGIDLDGILEYAGEPTPGAPLMSSAANGIDRPFLLMGSQSADGESLASDPSWRAFYDHERGWVRDVTMAGSRHVSYTDAESLVPQLARALGPTVLPPSTVTDDVGTIRPARAVSLEETYVAAFFDRWLRGGHDPILDGTSPTYPEMLFQH</sequence>
<dbReference type="GO" id="GO:0016787">
    <property type="term" value="F:hydrolase activity"/>
    <property type="evidence" value="ECO:0007669"/>
    <property type="project" value="UniProtKB-KW"/>
</dbReference>
<dbReference type="InterPro" id="IPR006311">
    <property type="entry name" value="TAT_signal"/>
</dbReference>
<evidence type="ECO:0000256" key="3">
    <source>
        <dbReference type="ARBA" id="ARBA00023098"/>
    </source>
</evidence>
<organism evidence="5 6">
    <name type="scientific">Streptacidiphilus alkalitolerans</name>
    <dbReference type="NCBI Taxonomy" id="3342712"/>
    <lineage>
        <taxon>Bacteria</taxon>
        <taxon>Bacillati</taxon>
        <taxon>Actinomycetota</taxon>
        <taxon>Actinomycetes</taxon>
        <taxon>Kitasatosporales</taxon>
        <taxon>Streptomycetaceae</taxon>
        <taxon>Streptacidiphilus</taxon>
    </lineage>
</organism>
<keyword evidence="3" id="KW-0443">Lipid metabolism</keyword>
<name>A0ABV6VKY1_9ACTN</name>
<dbReference type="PANTHER" id="PTHR10272">
    <property type="entry name" value="PLATELET-ACTIVATING FACTOR ACETYLHYDROLASE"/>
    <property type="match status" value="1"/>
</dbReference>
<dbReference type="Proteomes" id="UP001592582">
    <property type="component" value="Unassembled WGS sequence"/>
</dbReference>
<keyword evidence="6" id="KW-1185">Reference proteome</keyword>
<proteinExistence type="predicted"/>
<evidence type="ECO:0000313" key="6">
    <source>
        <dbReference type="Proteomes" id="UP001592582"/>
    </source>
</evidence>
<dbReference type="PROSITE" id="PS51318">
    <property type="entry name" value="TAT"/>
    <property type="match status" value="1"/>
</dbReference>
<dbReference type="SUPFAM" id="SSF53474">
    <property type="entry name" value="alpha/beta-Hydrolases"/>
    <property type="match status" value="1"/>
</dbReference>
<keyword evidence="4" id="KW-0732">Signal</keyword>
<dbReference type="InterPro" id="IPR029058">
    <property type="entry name" value="AB_hydrolase_fold"/>
</dbReference>
<evidence type="ECO:0000256" key="1">
    <source>
        <dbReference type="ARBA" id="ARBA00022801"/>
    </source>
</evidence>